<dbReference type="InterPro" id="IPR005624">
    <property type="entry name" value="PduO/GlcC-like"/>
</dbReference>
<dbReference type="PANTHER" id="PTHR34309">
    <property type="entry name" value="SLR1406 PROTEIN"/>
    <property type="match status" value="1"/>
</dbReference>
<dbReference type="AlphaFoldDB" id="A0A211ZPR5"/>
<dbReference type="PANTHER" id="PTHR34309:SF10">
    <property type="entry name" value="SLR1406 PROTEIN"/>
    <property type="match status" value="1"/>
</dbReference>
<dbReference type="RefSeq" id="WP_088151168.1">
    <property type="nucleotide sequence ID" value="NZ_NHON01000016.1"/>
</dbReference>
<dbReference type="InterPro" id="IPR038084">
    <property type="entry name" value="PduO/GlcC-like_sf"/>
</dbReference>
<gene>
    <name evidence="1" type="ORF">BWR60_11565</name>
</gene>
<dbReference type="STRING" id="1122125.GCA_000423185_06555"/>
<organism evidence="1 2">
    <name type="scientific">Inquilinus limosus</name>
    <dbReference type="NCBI Taxonomy" id="171674"/>
    <lineage>
        <taxon>Bacteria</taxon>
        <taxon>Pseudomonadati</taxon>
        <taxon>Pseudomonadota</taxon>
        <taxon>Alphaproteobacteria</taxon>
        <taxon>Rhodospirillales</taxon>
        <taxon>Rhodospirillaceae</taxon>
        <taxon>Inquilinus</taxon>
    </lineage>
</organism>
<dbReference type="SUPFAM" id="SSF143744">
    <property type="entry name" value="GlcG-like"/>
    <property type="match status" value="1"/>
</dbReference>
<sequence>MPDFAPALAEAQAVLAAALAEAGRREQQVAAVVVDRGGHVVAAARMDGVGHLVLEIARRRAAAAMHLGEPTRDPALRLARDPAEAAQLAGLGEILVQPGGFPWRDAGAVVGALGIAGAGAEDDHAIGDVAIGML</sequence>
<accession>A0A211ZPR5</accession>
<comment type="caution">
    <text evidence="1">The sequence shown here is derived from an EMBL/GenBank/DDBJ whole genome shotgun (WGS) entry which is preliminary data.</text>
</comment>
<dbReference type="Proteomes" id="UP000196655">
    <property type="component" value="Unassembled WGS sequence"/>
</dbReference>
<dbReference type="Pfam" id="PF03928">
    <property type="entry name" value="HbpS-like"/>
    <property type="match status" value="1"/>
</dbReference>
<dbReference type="EMBL" id="NHON01000016">
    <property type="protein sequence ID" value="OWJ67164.1"/>
    <property type="molecule type" value="Genomic_DNA"/>
</dbReference>
<proteinExistence type="predicted"/>
<evidence type="ECO:0000313" key="1">
    <source>
        <dbReference type="EMBL" id="OWJ67164.1"/>
    </source>
</evidence>
<dbReference type="Gene3D" id="3.30.450.150">
    <property type="entry name" value="Haem-degrading domain"/>
    <property type="match status" value="1"/>
</dbReference>
<dbReference type="OrthoDB" id="9815788at2"/>
<evidence type="ECO:0000313" key="2">
    <source>
        <dbReference type="Proteomes" id="UP000196655"/>
    </source>
</evidence>
<protein>
    <recommendedName>
        <fullName evidence="3">GlcG protein</fullName>
    </recommendedName>
</protein>
<reference evidence="2" key="1">
    <citation type="submission" date="2017-05" db="EMBL/GenBank/DDBJ databases">
        <authorList>
            <person name="Macchi M."/>
            <person name="Festa S."/>
            <person name="Coppotelli B.M."/>
            <person name="Morelli I.S."/>
        </authorList>
    </citation>
    <scope>NUCLEOTIDE SEQUENCE [LARGE SCALE GENOMIC DNA]</scope>
    <source>
        <strain evidence="2">I</strain>
    </source>
</reference>
<keyword evidence="2" id="KW-1185">Reference proteome</keyword>
<dbReference type="InterPro" id="IPR052517">
    <property type="entry name" value="GlcG_carb_metab_protein"/>
</dbReference>
<evidence type="ECO:0008006" key="3">
    <source>
        <dbReference type="Google" id="ProtNLM"/>
    </source>
</evidence>
<name>A0A211ZPR5_9PROT</name>